<organism evidence="1 2">
    <name type="scientific">Roseateles aquatilis</name>
    <dbReference type="NCBI Taxonomy" id="431061"/>
    <lineage>
        <taxon>Bacteria</taxon>
        <taxon>Pseudomonadati</taxon>
        <taxon>Pseudomonadota</taxon>
        <taxon>Betaproteobacteria</taxon>
        <taxon>Burkholderiales</taxon>
        <taxon>Sphaerotilaceae</taxon>
        <taxon>Roseateles</taxon>
    </lineage>
</organism>
<dbReference type="OrthoDB" id="9815944at2"/>
<sequence length="609" mass="65798">MKITNIDVNSVLGIRSAAITITKPVALFAAHNGNGKTSLAEAVRMALSGDLAARGVKLKKDLQALVHEGMADGLTEVQIDGGALAWAQLPSGKTVPATKYAPHAMLPYVMEPERFAALDEKARGTMLFELLGIKMSPKAVIERLVKRGIDATKAERVGPLLKAGFPAACAEAKEKATLAKGAWRQVTGENYGSEKGKTWTAEVPEHDAVAAAAIGEKLSKLDAELEEKQLAVGELRAQGSRRADLNTKLPELKTKVDMTDRVEKKLETDKASLADFQQKLQAARAEAGTGKREGLVHDLAASLETMFSHHYPEGDFQLDDKDRAIVEEAARVLDQYEAEHGQIGAEGNPDALAKIPALEKSVDLMTKAVSNGERDLTALRQLAGEIKAIKEELAQPFDSKALQAAETKIANIKTERSELTRQSAAIHALKVAADAAGKKTAEAAEHHADVEAWTACADALAPTGIPNEMLAEGLEPFNERLAQSAVDADWFRVSVNADMTIDAGFETNGELEVRPYKLLSESEKWRADAMLAEAVSHFSGLKFLMLDRFDVLDLDGRSNALLWLKTLSDLNELDTALVFGTLKAAPIADTFLDPFWLEHGEIAEEFEAA</sequence>
<dbReference type="Proteomes" id="UP000197468">
    <property type="component" value="Unassembled WGS sequence"/>
</dbReference>
<accession>A0A246JHB6</accession>
<dbReference type="PANTHER" id="PTHR32114">
    <property type="entry name" value="ABC TRANSPORTER ABCH.3"/>
    <property type="match status" value="1"/>
</dbReference>
<dbReference type="SUPFAM" id="SSF52540">
    <property type="entry name" value="P-loop containing nucleoside triphosphate hydrolases"/>
    <property type="match status" value="1"/>
</dbReference>
<evidence type="ECO:0000313" key="2">
    <source>
        <dbReference type="Proteomes" id="UP000197468"/>
    </source>
</evidence>
<keyword evidence="2" id="KW-1185">Reference proteome</keyword>
<evidence type="ECO:0008006" key="3">
    <source>
        <dbReference type="Google" id="ProtNLM"/>
    </source>
</evidence>
<reference evidence="1 2" key="1">
    <citation type="journal article" date="2008" name="Int. J. Syst. Evol. Microbiol.">
        <title>Description of Roseateles aquatilis sp. nov. and Roseateles terrae sp. nov., in the class Betaproteobacteria, and emended description of the genus Roseateles.</title>
        <authorList>
            <person name="Gomila M."/>
            <person name="Bowien B."/>
            <person name="Falsen E."/>
            <person name="Moore E.R."/>
            <person name="Lalucat J."/>
        </authorList>
    </citation>
    <scope>NUCLEOTIDE SEQUENCE [LARGE SCALE GENOMIC DNA]</scope>
    <source>
        <strain evidence="1 2">CCUG 48205</strain>
    </source>
</reference>
<gene>
    <name evidence="1" type="ORF">CDN99_06480</name>
</gene>
<dbReference type="AlphaFoldDB" id="A0A246JHB6"/>
<comment type="caution">
    <text evidence="1">The sequence shown here is derived from an EMBL/GenBank/DDBJ whole genome shotgun (WGS) entry which is preliminary data.</text>
</comment>
<dbReference type="EMBL" id="NIOF01000002">
    <property type="protein sequence ID" value="OWQ92001.1"/>
    <property type="molecule type" value="Genomic_DNA"/>
</dbReference>
<dbReference type="RefSeq" id="WP_088383811.1">
    <property type="nucleotide sequence ID" value="NZ_NIOF01000002.1"/>
</dbReference>
<dbReference type="InterPro" id="IPR027417">
    <property type="entry name" value="P-loop_NTPase"/>
</dbReference>
<dbReference type="Gene3D" id="3.40.50.300">
    <property type="entry name" value="P-loop containing nucleotide triphosphate hydrolases"/>
    <property type="match status" value="1"/>
</dbReference>
<protein>
    <recommendedName>
        <fullName evidence="3">Rad50/SbcC-type AAA domain-containing protein</fullName>
    </recommendedName>
</protein>
<dbReference type="PANTHER" id="PTHR32114:SF2">
    <property type="entry name" value="ABC TRANSPORTER ABCH.3"/>
    <property type="match status" value="1"/>
</dbReference>
<proteinExistence type="predicted"/>
<name>A0A246JHB6_9BURK</name>
<evidence type="ECO:0000313" key="1">
    <source>
        <dbReference type="EMBL" id="OWQ92001.1"/>
    </source>
</evidence>